<feature type="transmembrane region" description="Helical" evidence="1">
    <location>
        <begin position="908"/>
        <end position="929"/>
    </location>
</feature>
<dbReference type="InterPro" id="IPR027463">
    <property type="entry name" value="AcrB_DN_DC_subdom"/>
</dbReference>
<dbReference type="PANTHER" id="PTHR32063">
    <property type="match status" value="1"/>
</dbReference>
<dbReference type="GO" id="GO:0042910">
    <property type="term" value="F:xenobiotic transmembrane transporter activity"/>
    <property type="evidence" value="ECO:0007669"/>
    <property type="project" value="TreeGrafter"/>
</dbReference>
<dbReference type="Gene3D" id="3.30.2090.10">
    <property type="entry name" value="Multidrug efflux transporter AcrB TolC docking domain, DN and DC subdomains"/>
    <property type="match status" value="2"/>
</dbReference>
<evidence type="ECO:0000313" key="5">
    <source>
        <dbReference type="Proteomes" id="UP000814353"/>
    </source>
</evidence>
<dbReference type="AlphaFoldDB" id="A0A7W0AD68"/>
<feature type="transmembrane region" description="Helical" evidence="1">
    <location>
        <begin position="856"/>
        <end position="875"/>
    </location>
</feature>
<keyword evidence="5" id="KW-1185">Reference proteome</keyword>
<protein>
    <submittedName>
        <fullName evidence="2">Efflux RND transporter permease subunit</fullName>
    </submittedName>
</protein>
<comment type="caution">
    <text evidence="2">The sequence shown here is derived from an EMBL/GenBank/DDBJ whole genome shotgun (WGS) entry which is preliminary data.</text>
</comment>
<feature type="transmembrane region" description="Helical" evidence="1">
    <location>
        <begin position="361"/>
        <end position="381"/>
    </location>
</feature>
<dbReference type="Gene3D" id="3.30.70.1440">
    <property type="entry name" value="Multidrug efflux transporter AcrB pore domain"/>
    <property type="match status" value="1"/>
</dbReference>
<feature type="transmembrane region" description="Helical" evidence="1">
    <location>
        <begin position="336"/>
        <end position="354"/>
    </location>
</feature>
<feature type="transmembrane region" description="Helical" evidence="1">
    <location>
        <begin position="464"/>
        <end position="491"/>
    </location>
</feature>
<dbReference type="Pfam" id="PF00873">
    <property type="entry name" value="ACR_tran"/>
    <property type="match status" value="1"/>
</dbReference>
<keyword evidence="1" id="KW-0812">Transmembrane</keyword>
<dbReference type="Gene3D" id="3.30.70.1320">
    <property type="entry name" value="Multidrug efflux transporter AcrB pore domain like"/>
    <property type="match status" value="1"/>
</dbReference>
<dbReference type="Proteomes" id="UP000814353">
    <property type="component" value="Unassembled WGS sequence"/>
</dbReference>
<dbReference type="PANTHER" id="PTHR32063:SF18">
    <property type="entry name" value="CATION EFFLUX SYSTEM PROTEIN"/>
    <property type="match status" value="1"/>
</dbReference>
<keyword evidence="1" id="KW-1133">Transmembrane helix</keyword>
<organism evidence="2 4">
    <name type="scientific">Billgrantia kenyensis</name>
    <dbReference type="NCBI Taxonomy" id="321266"/>
    <lineage>
        <taxon>Bacteria</taxon>
        <taxon>Pseudomonadati</taxon>
        <taxon>Pseudomonadota</taxon>
        <taxon>Gammaproteobacteria</taxon>
        <taxon>Oceanospirillales</taxon>
        <taxon>Halomonadaceae</taxon>
        <taxon>Billgrantia</taxon>
    </lineage>
</organism>
<evidence type="ECO:0000313" key="2">
    <source>
        <dbReference type="EMBL" id="MBA2778926.1"/>
    </source>
</evidence>
<feature type="transmembrane region" description="Helical" evidence="1">
    <location>
        <begin position="434"/>
        <end position="452"/>
    </location>
</feature>
<dbReference type="EMBL" id="JACEFT010000007">
    <property type="protein sequence ID" value="MBA2778926.1"/>
    <property type="molecule type" value="Genomic_DNA"/>
</dbReference>
<evidence type="ECO:0000313" key="4">
    <source>
        <dbReference type="Proteomes" id="UP000518091"/>
    </source>
</evidence>
<dbReference type="EMBL" id="JABFUB010000013">
    <property type="protein sequence ID" value="MCG6662853.1"/>
    <property type="molecule type" value="Genomic_DNA"/>
</dbReference>
<proteinExistence type="predicted"/>
<dbReference type="SUPFAM" id="SSF82866">
    <property type="entry name" value="Multidrug efflux transporter AcrB transmembrane domain"/>
    <property type="match status" value="2"/>
</dbReference>
<reference evidence="2 4" key="2">
    <citation type="submission" date="2020-07" db="EMBL/GenBank/DDBJ databases">
        <title>Identification of Halomonas strains.</title>
        <authorList>
            <person name="Xiao Z."/>
            <person name="Shen J."/>
        </authorList>
    </citation>
    <scope>NUCLEOTIDE SEQUENCE [LARGE SCALE GENOMIC DNA]</scope>
    <source>
        <strain evidence="2 4">DSM 17331</strain>
    </source>
</reference>
<dbReference type="RefSeq" id="WP_181514407.1">
    <property type="nucleotide sequence ID" value="NZ_JABFUB010000013.1"/>
</dbReference>
<feature type="transmembrane region" description="Helical" evidence="1">
    <location>
        <begin position="512"/>
        <end position="540"/>
    </location>
</feature>
<evidence type="ECO:0000313" key="3">
    <source>
        <dbReference type="EMBL" id="MCG6662853.1"/>
    </source>
</evidence>
<dbReference type="PRINTS" id="PR00702">
    <property type="entry name" value="ACRIFLAVINRP"/>
</dbReference>
<feature type="transmembrane region" description="Helical" evidence="1">
    <location>
        <begin position="983"/>
        <end position="1007"/>
    </location>
</feature>
<dbReference type="SUPFAM" id="SSF82693">
    <property type="entry name" value="Multidrug efflux transporter AcrB pore domain, PN1, PN2, PC1 and PC2 subdomains"/>
    <property type="match status" value="3"/>
</dbReference>
<accession>A0A7W0AD68</accession>
<reference evidence="3 5" key="1">
    <citation type="submission" date="2020-05" db="EMBL/GenBank/DDBJ databases">
        <title>Comparative genomic analysis of denitrifying bacteria from Halomonas genus.</title>
        <authorList>
            <person name="Wang L."/>
            <person name="Shao Z."/>
        </authorList>
    </citation>
    <scope>NUCLEOTIDE SEQUENCE [LARGE SCALE GENOMIC DNA]</scope>
    <source>
        <strain evidence="3 5">DSM 17331</strain>
    </source>
</reference>
<dbReference type="Gene3D" id="3.30.70.1430">
    <property type="entry name" value="Multidrug efflux transporter AcrB pore domain"/>
    <property type="match status" value="2"/>
</dbReference>
<feature type="transmembrane region" description="Helical" evidence="1">
    <location>
        <begin position="882"/>
        <end position="902"/>
    </location>
</feature>
<feature type="transmembrane region" description="Helical" evidence="1">
    <location>
        <begin position="393"/>
        <end position="413"/>
    </location>
</feature>
<dbReference type="SUPFAM" id="SSF82714">
    <property type="entry name" value="Multidrug efflux transporter AcrB TolC docking domain, DN and DC subdomains"/>
    <property type="match status" value="2"/>
</dbReference>
<dbReference type="GO" id="GO:0005886">
    <property type="term" value="C:plasma membrane"/>
    <property type="evidence" value="ECO:0007669"/>
    <property type="project" value="TreeGrafter"/>
</dbReference>
<feature type="transmembrane region" description="Helical" evidence="1">
    <location>
        <begin position="957"/>
        <end position="977"/>
    </location>
</feature>
<gene>
    <name evidence="2" type="ORF">H1D44_08440</name>
    <name evidence="3" type="ORF">HOP48_15040</name>
</gene>
<dbReference type="InterPro" id="IPR001036">
    <property type="entry name" value="Acrflvin-R"/>
</dbReference>
<dbReference type="Gene3D" id="1.20.1640.10">
    <property type="entry name" value="Multidrug efflux transporter AcrB transmembrane domain"/>
    <property type="match status" value="2"/>
</dbReference>
<name>A0A7W0AD68_9GAMM</name>
<keyword evidence="1" id="KW-0472">Membrane</keyword>
<feature type="transmembrane region" description="Helical" evidence="1">
    <location>
        <begin position="12"/>
        <end position="29"/>
    </location>
</feature>
<sequence>MDIAKASIERPVVTWLIVAICLLGGIWGFNNVGKLEDPDFTIPNAIINTQYPGATAQEVEEEVTERLEMAIQELQQIDVIESLSMPGRSEIEVEVASTYRSHQLPQIWDELRRKVNDVQGSLPEGASTSQVNDDFGEVYGIFYAVTAPGYGHDEIRDISRFLQREMLTVPNVARVSTAGERDETIYIEIPNERLTTLGIPVDHVINTIQTENQVTDAGSMRVGDDHVRIVARAGVDSVANIEAIRIGRPGTTEQISLVDIANVHRQPLEIPNHLIRHNGEPAFTLAVAGVAAANIVEVGEAVERHLESLEGRLPLGVELHPIYEQHRVVDESINDFLINLATSVSIVILVLCLFMGWRVGVVVGATLLLTVLGTLFFMWVFDIEMERVSLGALIIAMGMLVDNAIVVAEGMLISMQRGRPVKEAASEAAGRTQIPLLGATVIGILAFSGIGLSDDVTGEFLFSLFAVIAISLLLSWVLAITVTPLFGYYLFHGRQLGSDKDPHGGLFYRIYASFLALALRLRVLSVALLVGITALCAWGFTFVSQSFFPDSNTPLFYVNYELPQGSDIRATQRDAERIEQYLLDQQGVENVSSFVGRGATRFMLTYVPEQPNPAYAQFIVRAESLERIDELDPHVYAELQAAFPEARVRTERIQFGPGGDAQIEARFQGSNAAELRRLGEEAQQRMRANPAVIDVRQNWREREAVVVPLYNEERARIAGVTRDELAQTLQFAASGVRAGTYREGDRLIPIVARPPAGERGDVALLSDRMVWSNAEQRFIPIAQIVDGFETQSEEARIHRYNRVRTLTVQADPAPGYTAAAAHDAVRQEIEAIPLPPGYAVAWGGEYEDSADAQASLAQQLPLSFVAMLVVSILLFGKLRQPLIIWLVVPMSICGVVIGLLLTGLPFSFTALLGMLSLSGMLMKNAIVLVDEIDAQIKSGKERLASLIDASISRLRPVLLAAGTTTLGMLPLLFDAFFSSMAVTIMAGLAFASLLTLIAVPVFYSLLFGIPYRKARSREAPEASESSAAGG</sequence>
<dbReference type="Proteomes" id="UP000518091">
    <property type="component" value="Unassembled WGS sequence"/>
</dbReference>
<evidence type="ECO:0000256" key="1">
    <source>
        <dbReference type="SAM" id="Phobius"/>
    </source>
</evidence>